<reference evidence="1 2" key="1">
    <citation type="journal article" date="2019" name="Sci. Rep.">
        <title>Orb-weaving spider Araneus ventricosus genome elucidates the spidroin gene catalogue.</title>
        <authorList>
            <person name="Kono N."/>
            <person name="Nakamura H."/>
            <person name="Ohtoshi R."/>
            <person name="Moran D.A.P."/>
            <person name="Shinohara A."/>
            <person name="Yoshida Y."/>
            <person name="Fujiwara M."/>
            <person name="Mori M."/>
            <person name="Tomita M."/>
            <person name="Arakawa K."/>
        </authorList>
    </citation>
    <scope>NUCLEOTIDE SEQUENCE [LARGE SCALE GENOMIC DNA]</scope>
</reference>
<dbReference type="EMBL" id="BGPR01000200">
    <property type="protein sequence ID" value="GBM04276.1"/>
    <property type="molecule type" value="Genomic_DNA"/>
</dbReference>
<sequence length="146" mass="16315">MLGYNSGLRTSVMLFENTPLNAVYKWQHNRLNYQTDVQICSQGACENHESATAVIGNCSPDHNARCRSSVSRPHTGWLQALTWPPSNQHTSITGTKAEPAFIRKRNRSPLRPPMCSNLTPLTSQTAVVWSQWNASYRASVSELSLK</sequence>
<evidence type="ECO:0000313" key="2">
    <source>
        <dbReference type="Proteomes" id="UP000499080"/>
    </source>
</evidence>
<keyword evidence="2" id="KW-1185">Reference proteome</keyword>
<dbReference type="OrthoDB" id="8377007at2759"/>
<evidence type="ECO:0000313" key="1">
    <source>
        <dbReference type="EMBL" id="GBM04276.1"/>
    </source>
</evidence>
<organism evidence="1 2">
    <name type="scientific">Araneus ventricosus</name>
    <name type="common">Orbweaver spider</name>
    <name type="synonym">Epeira ventricosa</name>
    <dbReference type="NCBI Taxonomy" id="182803"/>
    <lineage>
        <taxon>Eukaryota</taxon>
        <taxon>Metazoa</taxon>
        <taxon>Ecdysozoa</taxon>
        <taxon>Arthropoda</taxon>
        <taxon>Chelicerata</taxon>
        <taxon>Arachnida</taxon>
        <taxon>Araneae</taxon>
        <taxon>Araneomorphae</taxon>
        <taxon>Entelegynae</taxon>
        <taxon>Araneoidea</taxon>
        <taxon>Araneidae</taxon>
        <taxon>Araneus</taxon>
    </lineage>
</organism>
<dbReference type="Proteomes" id="UP000499080">
    <property type="component" value="Unassembled WGS sequence"/>
</dbReference>
<dbReference type="AlphaFoldDB" id="A0A4Y2CK02"/>
<accession>A0A4Y2CK02</accession>
<protein>
    <submittedName>
        <fullName evidence="1">Uncharacterized protein</fullName>
    </submittedName>
</protein>
<gene>
    <name evidence="1" type="ORF">AVEN_41080_1</name>
</gene>
<proteinExistence type="predicted"/>
<comment type="caution">
    <text evidence="1">The sequence shown here is derived from an EMBL/GenBank/DDBJ whole genome shotgun (WGS) entry which is preliminary data.</text>
</comment>
<name>A0A4Y2CK02_ARAVE</name>